<dbReference type="Proteomes" id="UP000094243">
    <property type="component" value="Unassembled WGS sequence"/>
</dbReference>
<accession>A0A1E3RUF2</accession>
<dbReference type="AlphaFoldDB" id="A0A1E3RUF2"/>
<reference evidence="2" key="1">
    <citation type="submission" date="2016-09" db="EMBL/GenBank/DDBJ databases">
        <authorList>
            <person name="Greninger A.L."/>
            <person name="Jerome K.R."/>
            <person name="Mcnair B."/>
            <person name="Wallis C."/>
            <person name="Fang F."/>
        </authorList>
    </citation>
    <scope>NUCLEOTIDE SEQUENCE [LARGE SCALE GENOMIC DNA]</scope>
    <source>
        <strain evidence="2">M7</strain>
    </source>
</reference>
<sequence>MRGQNTMAVKGDYQHQTLVGTYEPTAADGAPTRTYFGLSLSSTWFYLNFRDEDGKLHFAYRSTLGLEGSLHFTCNESRGGALRKVDMPEGREFFRGPVVTTVTEDTYRVASKPAESGYATGQPFEFTRTDTGVSYHEGDELRFDGRRIGPGMQVYVPSGETPLLYTSLQHRVSGSAFGKPAEGFLWLDQCYLPPGVTWRNSDFFKGIELAWTPFGTEYADGSVEMGHICYGAEGFNFAMIATGDGEVLHCTSNVGARDIKYKPDTFPERMYYEVDGVDWEWSAVDDGALPDQASGLDFYRSSEGYLRRAGETRTPVVYHSYNEFFPHAIKTWESTGRIAGQ</sequence>
<dbReference type="EMBL" id="MIGZ01000068">
    <property type="protein sequence ID" value="ODQ93461.1"/>
    <property type="molecule type" value="Genomic_DNA"/>
</dbReference>
<evidence type="ECO:0000313" key="1">
    <source>
        <dbReference type="EMBL" id="ODQ93461.1"/>
    </source>
</evidence>
<comment type="caution">
    <text evidence="1">The sequence shown here is derived from an EMBL/GenBank/DDBJ whole genome shotgun (WGS) entry which is preliminary data.</text>
</comment>
<organism evidence="1 2">
    <name type="scientific">Mycolicibacterium holsaticum</name>
    <dbReference type="NCBI Taxonomy" id="152142"/>
    <lineage>
        <taxon>Bacteria</taxon>
        <taxon>Bacillati</taxon>
        <taxon>Actinomycetota</taxon>
        <taxon>Actinomycetes</taxon>
        <taxon>Mycobacteriales</taxon>
        <taxon>Mycobacteriaceae</taxon>
        <taxon>Mycolicibacterium</taxon>
    </lineage>
</organism>
<proteinExistence type="predicted"/>
<gene>
    <name evidence="1" type="ORF">BHQ17_13270</name>
</gene>
<keyword evidence="2" id="KW-1185">Reference proteome</keyword>
<protein>
    <submittedName>
        <fullName evidence="1">Uncharacterized protein</fullName>
    </submittedName>
</protein>
<evidence type="ECO:0000313" key="2">
    <source>
        <dbReference type="Proteomes" id="UP000094243"/>
    </source>
</evidence>
<name>A0A1E3RUF2_9MYCO</name>